<evidence type="ECO:0000313" key="8">
    <source>
        <dbReference type="Proteomes" id="UP001387100"/>
    </source>
</evidence>
<keyword evidence="1" id="KW-0805">Transcription regulation</keyword>
<comment type="caution">
    <text evidence="7">The sequence shown here is derived from an EMBL/GenBank/DDBJ whole genome shotgun (WGS) entry which is preliminary data.</text>
</comment>
<feature type="domain" description="HTH tetR-type" evidence="6">
    <location>
        <begin position="3"/>
        <end position="63"/>
    </location>
</feature>
<evidence type="ECO:0000256" key="3">
    <source>
        <dbReference type="ARBA" id="ARBA00023163"/>
    </source>
</evidence>
<dbReference type="PANTHER" id="PTHR30055">
    <property type="entry name" value="HTH-TYPE TRANSCRIPTIONAL REGULATOR RUTR"/>
    <property type="match status" value="1"/>
</dbReference>
<dbReference type="EMBL" id="JBBIAA010000042">
    <property type="protein sequence ID" value="MEJ5946945.1"/>
    <property type="molecule type" value="Genomic_DNA"/>
</dbReference>
<proteinExistence type="predicted"/>
<dbReference type="Pfam" id="PF00440">
    <property type="entry name" value="TetR_N"/>
    <property type="match status" value="1"/>
</dbReference>
<evidence type="ECO:0000256" key="5">
    <source>
        <dbReference type="SAM" id="MobiDB-lite"/>
    </source>
</evidence>
<organism evidence="7 8">
    <name type="scientific">Pseudokineococcus basanitobsidens</name>
    <dbReference type="NCBI Taxonomy" id="1926649"/>
    <lineage>
        <taxon>Bacteria</taxon>
        <taxon>Bacillati</taxon>
        <taxon>Actinomycetota</taxon>
        <taxon>Actinomycetes</taxon>
        <taxon>Kineosporiales</taxon>
        <taxon>Kineosporiaceae</taxon>
        <taxon>Pseudokineococcus</taxon>
    </lineage>
</organism>
<reference evidence="7 8" key="1">
    <citation type="journal article" date="2017" name="Int. J. Syst. Evol. Microbiol.">
        <title>Pseudokineococcus basanitobsidens sp. nov., isolated from volcanic rock.</title>
        <authorList>
            <person name="Lee D.W."/>
            <person name="Park M.Y."/>
            <person name="Kim J.J."/>
            <person name="Kim B.S."/>
        </authorList>
    </citation>
    <scope>NUCLEOTIDE SEQUENCE [LARGE SCALE GENOMIC DNA]</scope>
    <source>
        <strain evidence="7 8">DSM 103726</strain>
    </source>
</reference>
<evidence type="ECO:0000256" key="4">
    <source>
        <dbReference type="PROSITE-ProRule" id="PRU00335"/>
    </source>
</evidence>
<feature type="region of interest" description="Disordered" evidence="5">
    <location>
        <begin position="168"/>
        <end position="191"/>
    </location>
</feature>
<dbReference type="InterPro" id="IPR009057">
    <property type="entry name" value="Homeodomain-like_sf"/>
</dbReference>
<dbReference type="Proteomes" id="UP001387100">
    <property type="component" value="Unassembled WGS sequence"/>
</dbReference>
<sequence>MSTLDRRRVLDAAVRLVDESGLRQLTMRRLGGALGVDAMALYRYVPGRENLLDGIVETVVDELYGDPEVRMSGRPTVAGLPAAPGVRRATGGVCPPSCLPAGGHPPAADLSLYPHLRSLVPELSEDRSASDFEESPCRTSSRDWAAQVRPGEGTGAVVLAPWSRMVTASRGARRVPVSSCTSGDDLLSSTP</sequence>
<evidence type="ECO:0000259" key="6">
    <source>
        <dbReference type="PROSITE" id="PS50977"/>
    </source>
</evidence>
<name>A0ABU8RPC0_9ACTN</name>
<evidence type="ECO:0000313" key="7">
    <source>
        <dbReference type="EMBL" id="MEJ5946945.1"/>
    </source>
</evidence>
<dbReference type="PROSITE" id="PS50977">
    <property type="entry name" value="HTH_TETR_2"/>
    <property type="match status" value="1"/>
</dbReference>
<keyword evidence="2 4" id="KW-0238">DNA-binding</keyword>
<dbReference type="InterPro" id="IPR001647">
    <property type="entry name" value="HTH_TetR"/>
</dbReference>
<keyword evidence="3" id="KW-0804">Transcription</keyword>
<dbReference type="Gene3D" id="1.10.357.10">
    <property type="entry name" value="Tetracycline Repressor, domain 2"/>
    <property type="match status" value="1"/>
</dbReference>
<accession>A0ABU8RPC0</accession>
<gene>
    <name evidence="7" type="ORF">WDZ17_16745</name>
</gene>
<dbReference type="InterPro" id="IPR050109">
    <property type="entry name" value="HTH-type_TetR-like_transc_reg"/>
</dbReference>
<dbReference type="SUPFAM" id="SSF46689">
    <property type="entry name" value="Homeodomain-like"/>
    <property type="match status" value="1"/>
</dbReference>
<keyword evidence="8" id="KW-1185">Reference proteome</keyword>
<dbReference type="PANTHER" id="PTHR30055:SF151">
    <property type="entry name" value="TRANSCRIPTIONAL REGULATORY PROTEIN"/>
    <property type="match status" value="1"/>
</dbReference>
<protein>
    <submittedName>
        <fullName evidence="7">TetR family transcriptional regulator</fullName>
    </submittedName>
</protein>
<feature type="compositionally biased region" description="Polar residues" evidence="5">
    <location>
        <begin position="178"/>
        <end position="191"/>
    </location>
</feature>
<feature type="DNA-binding region" description="H-T-H motif" evidence="4">
    <location>
        <begin position="26"/>
        <end position="45"/>
    </location>
</feature>
<dbReference type="RefSeq" id="WP_339576318.1">
    <property type="nucleotide sequence ID" value="NZ_JBBIAA010000042.1"/>
</dbReference>
<evidence type="ECO:0000256" key="2">
    <source>
        <dbReference type="ARBA" id="ARBA00023125"/>
    </source>
</evidence>
<feature type="region of interest" description="Disordered" evidence="5">
    <location>
        <begin position="124"/>
        <end position="143"/>
    </location>
</feature>
<evidence type="ECO:0000256" key="1">
    <source>
        <dbReference type="ARBA" id="ARBA00023015"/>
    </source>
</evidence>